<dbReference type="InterPro" id="IPR014851">
    <property type="entry name" value="BCS1_N"/>
</dbReference>
<dbReference type="OrthoDB" id="10251412at2759"/>
<evidence type="ECO:0000313" key="2">
    <source>
        <dbReference type="EMBL" id="KZO89556.1"/>
    </source>
</evidence>
<dbReference type="Proteomes" id="UP000076738">
    <property type="component" value="Unassembled WGS sequence"/>
</dbReference>
<reference evidence="2 3" key="1">
    <citation type="journal article" date="2016" name="Mol. Biol. Evol.">
        <title>Comparative Genomics of Early-Diverging Mushroom-Forming Fungi Provides Insights into the Origins of Lignocellulose Decay Capabilities.</title>
        <authorList>
            <person name="Nagy L.G."/>
            <person name="Riley R."/>
            <person name="Tritt A."/>
            <person name="Adam C."/>
            <person name="Daum C."/>
            <person name="Floudas D."/>
            <person name="Sun H."/>
            <person name="Yadav J.S."/>
            <person name="Pangilinan J."/>
            <person name="Larsson K.H."/>
            <person name="Matsuura K."/>
            <person name="Barry K."/>
            <person name="Labutti K."/>
            <person name="Kuo R."/>
            <person name="Ohm R.A."/>
            <person name="Bhattacharya S.S."/>
            <person name="Shirouzu T."/>
            <person name="Yoshinaga Y."/>
            <person name="Martin F.M."/>
            <person name="Grigoriev I.V."/>
            <person name="Hibbett D.S."/>
        </authorList>
    </citation>
    <scope>NUCLEOTIDE SEQUENCE [LARGE SCALE GENOMIC DNA]</scope>
    <source>
        <strain evidence="2 3">TUFC12733</strain>
    </source>
</reference>
<dbReference type="AlphaFoldDB" id="A0A167FJH9"/>
<evidence type="ECO:0000259" key="1">
    <source>
        <dbReference type="SMART" id="SM01024"/>
    </source>
</evidence>
<protein>
    <recommendedName>
        <fullName evidence="1">BCS1 N-terminal domain-containing protein</fullName>
    </recommendedName>
</protein>
<gene>
    <name evidence="2" type="ORF">CALVIDRAFT_47747</name>
</gene>
<sequence>MVPAALVERRCAAFLSLRTQPANYGSAQAKRKRNARIVDLSSGGPWESVSITTLSRDWALFDDILQEVYKMGSKAVENKTVIWSAWCAEWKPLGSPQRKGNWIM</sequence>
<name>A0A167FJH9_CALVF</name>
<dbReference type="STRING" id="1330018.A0A167FJH9"/>
<dbReference type="SMART" id="SM01024">
    <property type="entry name" value="BCS1_N"/>
    <property type="match status" value="1"/>
</dbReference>
<feature type="domain" description="BCS1 N-terminal" evidence="1">
    <location>
        <begin position="2"/>
        <end position="99"/>
    </location>
</feature>
<dbReference type="Pfam" id="PF08740">
    <property type="entry name" value="BCS1_N"/>
    <property type="match status" value="1"/>
</dbReference>
<organism evidence="2 3">
    <name type="scientific">Calocera viscosa (strain TUFC12733)</name>
    <dbReference type="NCBI Taxonomy" id="1330018"/>
    <lineage>
        <taxon>Eukaryota</taxon>
        <taxon>Fungi</taxon>
        <taxon>Dikarya</taxon>
        <taxon>Basidiomycota</taxon>
        <taxon>Agaricomycotina</taxon>
        <taxon>Dacrymycetes</taxon>
        <taxon>Dacrymycetales</taxon>
        <taxon>Dacrymycetaceae</taxon>
        <taxon>Calocera</taxon>
    </lineage>
</organism>
<keyword evidence="3" id="KW-1185">Reference proteome</keyword>
<evidence type="ECO:0000313" key="3">
    <source>
        <dbReference type="Proteomes" id="UP000076738"/>
    </source>
</evidence>
<proteinExistence type="predicted"/>
<accession>A0A167FJH9</accession>
<dbReference type="EMBL" id="KV417382">
    <property type="protein sequence ID" value="KZO89556.1"/>
    <property type="molecule type" value="Genomic_DNA"/>
</dbReference>